<dbReference type="AlphaFoldDB" id="G3AGL5"/>
<feature type="compositionally biased region" description="Low complexity" evidence="2">
    <location>
        <begin position="28"/>
        <end position="40"/>
    </location>
</feature>
<dbReference type="EMBL" id="GL996499">
    <property type="protein sequence ID" value="EGW35354.1"/>
    <property type="molecule type" value="Genomic_DNA"/>
</dbReference>
<feature type="compositionally biased region" description="Low complexity" evidence="2">
    <location>
        <begin position="352"/>
        <end position="367"/>
    </location>
</feature>
<gene>
    <name evidence="4" type="ORF">SPAPADRAFT_64490</name>
</gene>
<dbReference type="Proteomes" id="UP000000709">
    <property type="component" value="Unassembled WGS sequence"/>
</dbReference>
<evidence type="ECO:0000256" key="1">
    <source>
        <dbReference type="SAM" id="Coils"/>
    </source>
</evidence>
<dbReference type="OrthoDB" id="4026658at2759"/>
<dbReference type="InParanoid" id="G3AGL5"/>
<feature type="transmembrane region" description="Helical" evidence="3">
    <location>
        <begin position="137"/>
        <end position="158"/>
    </location>
</feature>
<proteinExistence type="predicted"/>
<dbReference type="GeneID" id="18874977"/>
<organism evidence="5">
    <name type="scientific">Spathaspora passalidarum (strain NRRL Y-27907 / 11-Y1)</name>
    <dbReference type="NCBI Taxonomy" id="619300"/>
    <lineage>
        <taxon>Eukaryota</taxon>
        <taxon>Fungi</taxon>
        <taxon>Dikarya</taxon>
        <taxon>Ascomycota</taxon>
        <taxon>Saccharomycotina</taxon>
        <taxon>Pichiomycetes</taxon>
        <taxon>Debaryomycetaceae</taxon>
        <taxon>Spathaspora</taxon>
    </lineage>
</organism>
<keyword evidence="5" id="KW-1185">Reference proteome</keyword>
<keyword evidence="3" id="KW-1133">Transmembrane helix</keyword>
<name>G3AGL5_SPAPN</name>
<feature type="region of interest" description="Disordered" evidence="2">
    <location>
        <begin position="1"/>
        <end position="93"/>
    </location>
</feature>
<protein>
    <submittedName>
        <fullName evidence="4">Uncharacterized protein</fullName>
    </submittedName>
</protein>
<feature type="transmembrane region" description="Helical" evidence="3">
    <location>
        <begin position="203"/>
        <end position="223"/>
    </location>
</feature>
<evidence type="ECO:0000256" key="3">
    <source>
        <dbReference type="SAM" id="Phobius"/>
    </source>
</evidence>
<sequence>MSLTTTATKVHQPRSQPRMQPVLPAQDTPQTQLQNQNHTQTKLETTKPPSPQHIESTPATTTSTTTTTSSLPSSQQSSPITSGRIRQLVQPPDDYIKPYSHDKLYKTFTYTIILLPTLTSILFPTTTTTNTTTNEQIGNFIIDLLTVLLISWVVRYAVEWPFNWLKTLRKTKRALVQELLDSSEDQDMTKQILLIRKINTFEMIALVSCLLSSMFGSILLIWTRNYTIIDKVRKKMVFNNVNIALLQFWSIFRIFLTFTDILQNSSLNEGDLYIQQHHPRQSRKWYLELKDYFLPNPTNQILAENIQLYNKEFDQLKADLSNLQQIIKKFPSDSFTPFPLSINSGSVGSSPLSSASSSPIVGPASPVMQSKQPTMPKRVSTKQQLQQQLVPKKANRHFVATAVAKMQPPLKTIVEEDPGGAHEGNLSKKGLAIKISPPKSEPKKYINNSVRLDGKLKVLHEISLFDLLIHPGRVYRLIMDEIIYPYVTYQLQSKSYLLVKMVIWEVVNKYVLSGIFAWFLELYYNPFRYIKEVMVWICFKMPVRATITTLKTTVFVPQMILRWVLLKPLYLGMVIVFGTTSVFFSSIRSSKKKKERNVEPVKVIRRRRVPVNNSPVAVTPPFTGTEFPGMKQFHLNSPEERNFNGVSKIASILNRPQVQKRSGSPSIKPALCPPLVATMTSNAPMPATSSSFRRFNVSPVSLYDN</sequence>
<dbReference type="KEGG" id="spaa:SPAPADRAFT_64490"/>
<feature type="transmembrane region" description="Helical" evidence="3">
    <location>
        <begin position="107"/>
        <end position="125"/>
    </location>
</feature>
<feature type="transmembrane region" description="Helical" evidence="3">
    <location>
        <begin position="243"/>
        <end position="262"/>
    </location>
</feature>
<dbReference type="HOGENOM" id="CLU_426986_0_0_1"/>
<evidence type="ECO:0000313" key="5">
    <source>
        <dbReference type="Proteomes" id="UP000000709"/>
    </source>
</evidence>
<feature type="region of interest" description="Disordered" evidence="2">
    <location>
        <begin position="352"/>
        <end position="372"/>
    </location>
</feature>
<keyword evidence="3" id="KW-0812">Transmembrane</keyword>
<evidence type="ECO:0000256" key="2">
    <source>
        <dbReference type="SAM" id="MobiDB-lite"/>
    </source>
</evidence>
<dbReference type="RefSeq" id="XP_007372766.1">
    <property type="nucleotide sequence ID" value="XM_007372704.1"/>
</dbReference>
<evidence type="ECO:0000313" key="4">
    <source>
        <dbReference type="EMBL" id="EGW35354.1"/>
    </source>
</evidence>
<feature type="transmembrane region" description="Helical" evidence="3">
    <location>
        <begin position="569"/>
        <end position="587"/>
    </location>
</feature>
<accession>G3AGL5</accession>
<dbReference type="eggNOG" id="ENOG502T045">
    <property type="taxonomic scope" value="Eukaryota"/>
</dbReference>
<feature type="compositionally biased region" description="Polar residues" evidence="2">
    <location>
        <begin position="1"/>
        <end position="18"/>
    </location>
</feature>
<keyword evidence="3" id="KW-0472">Membrane</keyword>
<feature type="coiled-coil region" evidence="1">
    <location>
        <begin position="299"/>
        <end position="326"/>
    </location>
</feature>
<keyword evidence="1" id="KW-0175">Coiled coil</keyword>
<reference evidence="4 5" key="1">
    <citation type="journal article" date="2011" name="Proc. Natl. Acad. Sci. U.S.A.">
        <title>Comparative genomics of xylose-fermenting fungi for enhanced biofuel production.</title>
        <authorList>
            <person name="Wohlbach D.J."/>
            <person name="Kuo A."/>
            <person name="Sato T.K."/>
            <person name="Potts K.M."/>
            <person name="Salamov A.A."/>
            <person name="LaButti K.M."/>
            <person name="Sun H."/>
            <person name="Clum A."/>
            <person name="Pangilinan J.L."/>
            <person name="Lindquist E.A."/>
            <person name="Lucas S."/>
            <person name="Lapidus A."/>
            <person name="Jin M."/>
            <person name="Gunawan C."/>
            <person name="Balan V."/>
            <person name="Dale B.E."/>
            <person name="Jeffries T.W."/>
            <person name="Zinkel R."/>
            <person name="Barry K.W."/>
            <person name="Grigoriev I.V."/>
            <person name="Gasch A.P."/>
        </authorList>
    </citation>
    <scope>NUCLEOTIDE SEQUENCE [LARGE SCALE GENOMIC DNA]</scope>
    <source>
        <strain evidence="5">NRRL Y-27907 / 11-Y1</strain>
    </source>
</reference>
<feature type="compositionally biased region" description="Low complexity" evidence="2">
    <location>
        <begin position="56"/>
        <end position="82"/>
    </location>
</feature>